<dbReference type="CDD" id="cd00085">
    <property type="entry name" value="HNHc"/>
    <property type="match status" value="1"/>
</dbReference>
<dbReference type="Proteomes" id="UP000501191">
    <property type="component" value="Segment"/>
</dbReference>
<evidence type="ECO:0000313" key="3">
    <source>
        <dbReference type="Proteomes" id="UP000501191"/>
    </source>
</evidence>
<organism evidence="2 3">
    <name type="scientific">Mycobacterium phage Weirdo19</name>
    <dbReference type="NCBI Taxonomy" id="2601610"/>
    <lineage>
        <taxon>Viruses</taxon>
        <taxon>Duplodnaviria</taxon>
        <taxon>Heunggongvirae</taxon>
        <taxon>Uroviricota</taxon>
        <taxon>Caudoviricetes</taxon>
        <taxon>Rosariovirus</taxon>
        <taxon>Rosariovirus Weirdo19ES</taxon>
    </lineage>
</organism>
<dbReference type="GO" id="GO:0004519">
    <property type="term" value="F:endonuclease activity"/>
    <property type="evidence" value="ECO:0007669"/>
    <property type="project" value="UniProtKB-KW"/>
</dbReference>
<reference evidence="2 3" key="1">
    <citation type="journal article" date="2020" name="PLoS ONE">
        <title>Weirdo19ES is a novel singleton mycobacteriophage that selects for glycolipid deficient phage-resistant M. smegmatis mutants.</title>
        <authorList>
            <person name="Suarez C.A."/>
            <person name="Franceschelli J.J."/>
            <person name="Tasselli S.E."/>
            <person name="Morbidoni H.R."/>
        </authorList>
    </citation>
    <scope>NUCLEOTIDE SEQUENCE [LARGE SCALE GENOMIC DNA]</scope>
</reference>
<protein>
    <submittedName>
        <fullName evidence="2">HNH endonuclease</fullName>
    </submittedName>
</protein>
<dbReference type="GeneID" id="63911525"/>
<evidence type="ECO:0000256" key="1">
    <source>
        <dbReference type="SAM" id="MobiDB-lite"/>
    </source>
</evidence>
<dbReference type="EMBL" id="MN103533">
    <property type="protein sequence ID" value="QEA10857.1"/>
    <property type="molecule type" value="Genomic_DNA"/>
</dbReference>
<evidence type="ECO:0000313" key="2">
    <source>
        <dbReference type="EMBL" id="QEA10857.1"/>
    </source>
</evidence>
<dbReference type="InterPro" id="IPR003615">
    <property type="entry name" value="HNH_nuc"/>
</dbReference>
<keyword evidence="2" id="KW-0540">Nuclease</keyword>
<dbReference type="Gene3D" id="1.10.30.50">
    <property type="match status" value="1"/>
</dbReference>
<keyword evidence="2" id="KW-0255">Endonuclease</keyword>
<feature type="region of interest" description="Disordered" evidence="1">
    <location>
        <begin position="1"/>
        <end position="24"/>
    </location>
</feature>
<dbReference type="RefSeq" id="YP_010050790.1">
    <property type="nucleotide sequence ID" value="NC_054433.1"/>
</dbReference>
<dbReference type="KEGG" id="vg:63911525"/>
<proteinExistence type="predicted"/>
<name>A0A6M2YSZ2_9CAUD</name>
<keyword evidence="2" id="KW-0378">Hydrolase</keyword>
<feature type="compositionally biased region" description="Low complexity" evidence="1">
    <location>
        <begin position="14"/>
        <end position="23"/>
    </location>
</feature>
<accession>A0A6M2YSZ2</accession>
<sequence>MGRITPRTPPTHQPHPSSTHYPTRVTPATRAALRERALGCCEVCGAPGATNAHHRVNASQRGRGTLGNLLLVCGSGTTGCHGRITMHPQWARERGYSVGGTYEPCDVPVARWSRFTGAIEVVTLDDRGGVNPTDRSPGVR</sequence>
<keyword evidence="3" id="KW-1185">Reference proteome</keyword>